<dbReference type="GO" id="GO:0000049">
    <property type="term" value="F:tRNA binding"/>
    <property type="evidence" value="ECO:0007669"/>
    <property type="project" value="InterPro"/>
</dbReference>
<proteinExistence type="predicted"/>
<keyword evidence="5" id="KW-0030">Aminoacyl-tRNA synthetase</keyword>
<dbReference type="InterPro" id="IPR013155">
    <property type="entry name" value="M/V/L/I-tRNA-synth_anticd-bd"/>
</dbReference>
<dbReference type="InterPro" id="IPR023586">
    <property type="entry name" value="Ile-tRNA-ligase_type2"/>
</dbReference>
<evidence type="ECO:0000256" key="4">
    <source>
        <dbReference type="ARBA" id="ARBA00022917"/>
    </source>
</evidence>
<evidence type="ECO:0000256" key="5">
    <source>
        <dbReference type="ARBA" id="ARBA00023146"/>
    </source>
</evidence>
<evidence type="ECO:0000256" key="2">
    <source>
        <dbReference type="ARBA" id="ARBA00022741"/>
    </source>
</evidence>
<keyword evidence="8" id="KW-1185">Reference proteome</keyword>
<dbReference type="Pfam" id="PF19302">
    <property type="entry name" value="DUF5915"/>
    <property type="match status" value="1"/>
</dbReference>
<gene>
    <name evidence="7" type="ORF">DICVIV_01015</name>
</gene>
<sequence length="514" mass="58392">MMFSGTMERNGKIKDYSCERLEPVRLPVLARCYVIPNNRSSFTMNEVKSENVMDRWIESFTNSLVQFVRNEMSEYRLYAVVNPLTRFFDTLTNCYIRLNRKRIKGDFGIDDQTHALSALGRVLVLIVRLMSPFTPFFSEYIWQRLRNIIGAPEESVHFTLLPTSDNTLIDEVVERRVQAMRDCIDLVRVSRERKGIPVKYPLKEIIVVNRNSQFLEDVKSLEQYILSEVNVRQLTISQDKKKYGIMLKADPNFRALGARLKGDQKKVVDYLKNEVTDNELEQFLIEGVLFRLLTVEMASLLYLDMNLLQKNSVSVTQVLKAIQTVNGYETNSDGKTIVMLDVSEDSLLVEEGLAREITNRVQKLRKTAKLISTDPAIVYCTVRPEASKITEVLMLHKERIEEATGTPIFLEALPSNKSATATNVSTIKDAEVSMWLVAKSAANVVTVSSNGNTVSIKLTSNSDEVLSYRDLLYEIRSALDLWEGNVSLTLSNGTRFHPTTPVEELSGQTVTVQT</sequence>
<dbReference type="GO" id="GO:0004822">
    <property type="term" value="F:isoleucine-tRNA ligase activity"/>
    <property type="evidence" value="ECO:0007669"/>
    <property type="project" value="InterPro"/>
</dbReference>
<keyword evidence="3" id="KW-0067">ATP-binding</keyword>
<dbReference type="GO" id="GO:0005524">
    <property type="term" value="F:ATP binding"/>
    <property type="evidence" value="ECO:0007669"/>
    <property type="project" value="UniProtKB-KW"/>
</dbReference>
<evidence type="ECO:0000313" key="8">
    <source>
        <dbReference type="Proteomes" id="UP000053766"/>
    </source>
</evidence>
<name>A0A0D8Y7J1_DICVI</name>
<dbReference type="STRING" id="29172.A0A0D8Y7J1"/>
<reference evidence="8" key="2">
    <citation type="journal article" date="2016" name="Sci. Rep.">
        <title>Dictyocaulus viviparus genome, variome and transcriptome elucidate lungworm biology and support future intervention.</title>
        <authorList>
            <person name="McNulty S.N."/>
            <person name="Strube C."/>
            <person name="Rosa B.A."/>
            <person name="Martin J.C."/>
            <person name="Tyagi R."/>
            <person name="Choi Y.J."/>
            <person name="Wang Q."/>
            <person name="Hallsworth Pepin K."/>
            <person name="Zhang X."/>
            <person name="Ozersky P."/>
            <person name="Wilson R.K."/>
            <person name="Sternberg P.W."/>
            <person name="Gasser R.B."/>
            <person name="Mitreva M."/>
        </authorList>
    </citation>
    <scope>NUCLEOTIDE SEQUENCE [LARGE SCALE GENOMIC DNA]</scope>
    <source>
        <strain evidence="8">HannoverDv2000</strain>
    </source>
</reference>
<protein>
    <submittedName>
        <fullName evidence="7">Anticodon-binding domain protein</fullName>
    </submittedName>
</protein>
<dbReference type="PANTHER" id="PTHR42780">
    <property type="entry name" value="SOLEUCYL-TRNA SYNTHETASE"/>
    <property type="match status" value="1"/>
</dbReference>
<evidence type="ECO:0000259" key="6">
    <source>
        <dbReference type="Pfam" id="PF08264"/>
    </source>
</evidence>
<keyword evidence="4" id="KW-0648">Protein biosynthesis</keyword>
<dbReference type="SUPFAM" id="SSF47323">
    <property type="entry name" value="Anticodon-binding domain of a subclass of class I aminoacyl-tRNA synthetases"/>
    <property type="match status" value="1"/>
</dbReference>
<reference evidence="7 8" key="1">
    <citation type="submission" date="2013-11" db="EMBL/GenBank/DDBJ databases">
        <title>Draft genome of the bovine lungworm Dictyocaulus viviparus.</title>
        <authorList>
            <person name="Mitreva M."/>
        </authorList>
    </citation>
    <scope>NUCLEOTIDE SEQUENCE [LARGE SCALE GENOMIC DNA]</scope>
    <source>
        <strain evidence="7 8">HannoverDv2000</strain>
    </source>
</reference>
<dbReference type="CDD" id="cd07961">
    <property type="entry name" value="Anticodon_Ia_Ile_ABEc"/>
    <property type="match status" value="1"/>
</dbReference>
<dbReference type="Pfam" id="PF08264">
    <property type="entry name" value="Anticodon_1"/>
    <property type="match status" value="1"/>
</dbReference>
<dbReference type="InterPro" id="IPR009080">
    <property type="entry name" value="tRNAsynth_Ia_anticodon-bd"/>
</dbReference>
<evidence type="ECO:0000256" key="3">
    <source>
        <dbReference type="ARBA" id="ARBA00022840"/>
    </source>
</evidence>
<dbReference type="Gene3D" id="1.10.730.10">
    <property type="entry name" value="Isoleucyl-tRNA Synthetase, Domain 1"/>
    <property type="match status" value="1"/>
</dbReference>
<dbReference type="Proteomes" id="UP000053766">
    <property type="component" value="Unassembled WGS sequence"/>
</dbReference>
<keyword evidence="1" id="KW-0436">Ligase</keyword>
<accession>A0A0D8Y7J1</accession>
<dbReference type="EMBL" id="KN716159">
    <property type="protein sequence ID" value="KJH52808.1"/>
    <property type="molecule type" value="Genomic_DNA"/>
</dbReference>
<dbReference type="InterPro" id="IPR033709">
    <property type="entry name" value="Anticodon_Ile_ABEc"/>
</dbReference>
<evidence type="ECO:0000313" key="7">
    <source>
        <dbReference type="EMBL" id="KJH52808.1"/>
    </source>
</evidence>
<organism evidence="7 8">
    <name type="scientific">Dictyocaulus viviparus</name>
    <name type="common">Bovine lungworm</name>
    <dbReference type="NCBI Taxonomy" id="29172"/>
    <lineage>
        <taxon>Eukaryota</taxon>
        <taxon>Metazoa</taxon>
        <taxon>Ecdysozoa</taxon>
        <taxon>Nematoda</taxon>
        <taxon>Chromadorea</taxon>
        <taxon>Rhabditida</taxon>
        <taxon>Rhabditina</taxon>
        <taxon>Rhabditomorpha</taxon>
        <taxon>Strongyloidea</taxon>
        <taxon>Metastrongylidae</taxon>
        <taxon>Dictyocaulus</taxon>
    </lineage>
</organism>
<dbReference type="GO" id="GO:0006428">
    <property type="term" value="P:isoleucyl-tRNA aminoacylation"/>
    <property type="evidence" value="ECO:0007669"/>
    <property type="project" value="TreeGrafter"/>
</dbReference>
<dbReference type="PANTHER" id="PTHR42780:SF1">
    <property type="entry name" value="ISOLEUCINE--TRNA LIGASE, CYTOPLASMIC"/>
    <property type="match status" value="1"/>
</dbReference>
<feature type="domain" description="Methionyl/Valyl/Leucyl/Isoleucyl-tRNA synthetase anticodon-binding" evidence="6">
    <location>
        <begin position="54"/>
        <end position="205"/>
    </location>
</feature>
<dbReference type="AlphaFoldDB" id="A0A0D8Y7J1"/>
<keyword evidence="2" id="KW-0547">Nucleotide-binding</keyword>
<dbReference type="OrthoDB" id="1706657at2759"/>
<evidence type="ECO:0000256" key="1">
    <source>
        <dbReference type="ARBA" id="ARBA00022598"/>
    </source>
</evidence>